<dbReference type="AlphaFoldDB" id="H3CV06"/>
<keyword evidence="12 13" id="KW-0326">Glycosidase</keyword>
<feature type="signal peptide" evidence="13">
    <location>
        <begin position="1"/>
        <end position="20"/>
    </location>
</feature>
<keyword evidence="7 13" id="KW-0732">Signal</keyword>
<dbReference type="SMART" id="SM00812">
    <property type="entry name" value="Alpha_L_fucos"/>
    <property type="match status" value="1"/>
</dbReference>
<dbReference type="GO" id="GO:0016139">
    <property type="term" value="P:glycoside catabolic process"/>
    <property type="evidence" value="ECO:0007669"/>
    <property type="project" value="TreeGrafter"/>
</dbReference>
<dbReference type="InterPro" id="IPR031919">
    <property type="entry name" value="Fucosidase_C"/>
</dbReference>
<evidence type="ECO:0000256" key="9">
    <source>
        <dbReference type="ARBA" id="ARBA00023098"/>
    </source>
</evidence>
<dbReference type="InterPro" id="IPR000933">
    <property type="entry name" value="Glyco_hydro_29"/>
</dbReference>
<comment type="function">
    <text evidence="3 13">Alpha-L-fucosidase is responsible for hydrolyzing the alpha-1,6-linked fucose joined to the reducing-end N-acetylglucosamine of the carbohydrate moieties of glycoproteins.</text>
</comment>
<dbReference type="PRINTS" id="PR00741">
    <property type="entry name" value="GLHYDRLASE29"/>
</dbReference>
<comment type="similarity">
    <text evidence="5 13">Belongs to the glycosyl hydrolase 29 family.</text>
</comment>
<feature type="domain" description="Glycoside hydrolase family 29 N-terminal" evidence="15">
    <location>
        <begin position="16"/>
        <end position="354"/>
    </location>
</feature>
<evidence type="ECO:0000313" key="18">
    <source>
        <dbReference type="Proteomes" id="UP000007303"/>
    </source>
</evidence>
<dbReference type="PANTHER" id="PTHR10030:SF2">
    <property type="entry name" value="TISSUE ALPHA-L-FUCOSIDASE"/>
    <property type="match status" value="1"/>
</dbReference>
<comment type="catalytic activity">
    <reaction evidence="13">
        <text>an alpha-L-fucoside + H2O = L-fucose + an alcohol</text>
        <dbReference type="Rhea" id="RHEA:12288"/>
        <dbReference type="ChEBI" id="CHEBI:2181"/>
        <dbReference type="ChEBI" id="CHEBI:15377"/>
        <dbReference type="ChEBI" id="CHEBI:28349"/>
        <dbReference type="ChEBI" id="CHEBI:30879"/>
        <dbReference type="EC" id="3.2.1.51"/>
    </reaction>
</comment>
<protein>
    <recommendedName>
        <fullName evidence="13">Alpha-L-fucosidase</fullName>
        <ecNumber evidence="13">3.2.1.51</ecNumber>
    </recommendedName>
</protein>
<evidence type="ECO:0000256" key="14">
    <source>
        <dbReference type="PIRSR" id="PIRSR001092-1"/>
    </source>
</evidence>
<dbReference type="PANTHER" id="PTHR10030">
    <property type="entry name" value="ALPHA-L-FUCOSIDASE"/>
    <property type="match status" value="1"/>
</dbReference>
<dbReference type="PROSITE" id="PS00385">
    <property type="entry name" value="ALPHA_L_FUCOSIDASE"/>
    <property type="match status" value="1"/>
</dbReference>
<keyword evidence="18" id="KW-1185">Reference proteome</keyword>
<evidence type="ECO:0000256" key="1">
    <source>
        <dbReference type="ARBA" id="ARBA00000321"/>
    </source>
</evidence>
<dbReference type="Gene3D" id="3.20.20.80">
    <property type="entry name" value="Glycosidases"/>
    <property type="match status" value="1"/>
</dbReference>
<keyword evidence="11" id="KW-0458">Lysosome</keyword>
<dbReference type="HOGENOM" id="CLU_002934_1_1_1"/>
<dbReference type="GO" id="GO:0005764">
    <property type="term" value="C:lysosome"/>
    <property type="evidence" value="ECO:0007669"/>
    <property type="project" value="UniProtKB-SubCell"/>
</dbReference>
<dbReference type="Ensembl" id="ENSTNIT00000012281.1">
    <property type="protein sequence ID" value="ENSTNIP00000012090.1"/>
    <property type="gene ID" value="ENSTNIG00000009225.1"/>
</dbReference>
<comment type="subcellular location">
    <subcellularLocation>
        <location evidence="4">Lysosome</location>
    </subcellularLocation>
</comment>
<evidence type="ECO:0000259" key="16">
    <source>
        <dbReference type="Pfam" id="PF16757"/>
    </source>
</evidence>
<dbReference type="GO" id="GO:0006004">
    <property type="term" value="P:fucose metabolic process"/>
    <property type="evidence" value="ECO:0007669"/>
    <property type="project" value="InterPro"/>
</dbReference>
<dbReference type="GO" id="GO:0004560">
    <property type="term" value="F:alpha-L-fucosidase activity"/>
    <property type="evidence" value="ECO:0007669"/>
    <property type="project" value="UniProtKB-UniRule"/>
</dbReference>
<organism evidence="17 18">
    <name type="scientific">Tetraodon nigroviridis</name>
    <name type="common">Spotted green pufferfish</name>
    <name type="synonym">Chelonodon nigroviridis</name>
    <dbReference type="NCBI Taxonomy" id="99883"/>
    <lineage>
        <taxon>Eukaryota</taxon>
        <taxon>Metazoa</taxon>
        <taxon>Chordata</taxon>
        <taxon>Craniata</taxon>
        <taxon>Vertebrata</taxon>
        <taxon>Euteleostomi</taxon>
        <taxon>Actinopterygii</taxon>
        <taxon>Neopterygii</taxon>
        <taxon>Teleostei</taxon>
        <taxon>Neoteleostei</taxon>
        <taxon>Acanthomorphata</taxon>
        <taxon>Eupercaria</taxon>
        <taxon>Tetraodontiformes</taxon>
        <taxon>Tetradontoidea</taxon>
        <taxon>Tetraodontidae</taxon>
        <taxon>Tetraodon</taxon>
    </lineage>
</organism>
<dbReference type="InterPro" id="IPR017853">
    <property type="entry name" value="GH"/>
</dbReference>
<evidence type="ECO:0000256" key="4">
    <source>
        <dbReference type="ARBA" id="ARBA00004371"/>
    </source>
</evidence>
<keyword evidence="8 13" id="KW-0378">Hydrolase</keyword>
<name>H3CV06_TETNG</name>
<dbReference type="Pfam" id="PF16757">
    <property type="entry name" value="Fucosidase_C"/>
    <property type="match status" value="1"/>
</dbReference>
<keyword evidence="9" id="KW-0443">Lipid metabolism</keyword>
<dbReference type="InterPro" id="IPR016286">
    <property type="entry name" value="FUC_metazoa-typ"/>
</dbReference>
<reference evidence="17" key="2">
    <citation type="submission" date="2025-08" db="UniProtKB">
        <authorList>
            <consortium name="Ensembl"/>
        </authorList>
    </citation>
    <scope>IDENTIFICATION</scope>
</reference>
<dbReference type="InterPro" id="IPR013780">
    <property type="entry name" value="Glyco_hydro_b"/>
</dbReference>
<dbReference type="Proteomes" id="UP000007303">
    <property type="component" value="Unassembled WGS sequence"/>
</dbReference>
<keyword evidence="10" id="KW-0325">Glycoprotein</keyword>
<evidence type="ECO:0000256" key="5">
    <source>
        <dbReference type="ARBA" id="ARBA00007951"/>
    </source>
</evidence>
<evidence type="ECO:0000256" key="11">
    <source>
        <dbReference type="ARBA" id="ARBA00023228"/>
    </source>
</evidence>
<feature type="domain" description="Alpha-L-fucosidase C-terminal" evidence="16">
    <location>
        <begin position="365"/>
        <end position="448"/>
    </location>
</feature>
<dbReference type="SUPFAM" id="SSF51445">
    <property type="entry name" value="(Trans)glycosidases"/>
    <property type="match status" value="1"/>
</dbReference>
<feature type="site" description="May be important for catalysis" evidence="14">
    <location>
        <position position="283"/>
    </location>
</feature>
<reference evidence="17" key="3">
    <citation type="submission" date="2025-09" db="UniProtKB">
        <authorList>
            <consortium name="Ensembl"/>
        </authorList>
    </citation>
    <scope>IDENTIFICATION</scope>
</reference>
<evidence type="ECO:0000256" key="6">
    <source>
        <dbReference type="ARBA" id="ARBA00011881"/>
    </source>
</evidence>
<accession>H3CV06</accession>
<dbReference type="GeneTree" id="ENSGT00440000035378"/>
<dbReference type="OMA" id="LPEHKWE"/>
<evidence type="ECO:0000256" key="12">
    <source>
        <dbReference type="ARBA" id="ARBA00023295"/>
    </source>
</evidence>
<dbReference type="InterPro" id="IPR018526">
    <property type="entry name" value="Glyco_hydro_29_CS"/>
</dbReference>
<dbReference type="Gene3D" id="2.60.40.1180">
    <property type="entry name" value="Golgi alpha-mannosidase II"/>
    <property type="match status" value="1"/>
</dbReference>
<evidence type="ECO:0000256" key="3">
    <source>
        <dbReference type="ARBA" id="ARBA00004071"/>
    </source>
</evidence>
<evidence type="ECO:0000256" key="2">
    <source>
        <dbReference type="ARBA" id="ARBA00000419"/>
    </source>
</evidence>
<evidence type="ECO:0000259" key="15">
    <source>
        <dbReference type="Pfam" id="PF01120"/>
    </source>
</evidence>
<comment type="subunit">
    <text evidence="6 13">Homotetramer.</text>
</comment>
<sequence>VTCNMLIFATLVFFASHAAARYSADWASLDSRPLPTWYDEAKLGVFVHWGVFSVPAFDSEWFWWHWQGQQPPKPNCVDFMKKNYPPGFSYPEFAPAFQAQFFNPSDWAEIFKASGAKYVVLTAKHHEGFTNWGSPFSWNWNSVDTGPHRDLVGELGEAVRNRSLHYGLYNSLYEWFNPLYLIDKKNRFRTQAFVINKLLPELYNMVVRYKPELIWSDGDWEAPDTYWNSTQFLAWLYNDSPVKDTIVTNDRWGAGCSCKHGGYYNCEDKYTPGQLPKHKWEKCQTVDVQSWGYRRNMKSSELMDLPAIIKDLVETVAMGGNYLLNVGPTPDGMIPAVFEERLRGVGAWLQVNGEAIYASKPWRIQTENATLPIWCTRPKGTTVYAFITAKPSKSVVELLGPKTSTSTKVTLLGSTNQLSWAPVRPAGGLLVLLPELPQSPGQVWTVKLDGVQ</sequence>
<feature type="chain" id="PRO_5016196574" description="Alpha-L-fucosidase" evidence="13">
    <location>
        <begin position="21"/>
        <end position="452"/>
    </location>
</feature>
<evidence type="ECO:0000256" key="7">
    <source>
        <dbReference type="ARBA" id="ARBA00022729"/>
    </source>
</evidence>
<evidence type="ECO:0000313" key="17">
    <source>
        <dbReference type="Ensembl" id="ENSTNIP00000012090.1"/>
    </source>
</evidence>
<evidence type="ECO:0000256" key="8">
    <source>
        <dbReference type="ARBA" id="ARBA00022801"/>
    </source>
</evidence>
<dbReference type="FunFam" id="3.20.20.80:FF:000027">
    <property type="entry name" value="Alpha-L-fucosidase"/>
    <property type="match status" value="1"/>
</dbReference>
<dbReference type="EC" id="3.2.1.51" evidence="13"/>
<evidence type="ECO:0000256" key="13">
    <source>
        <dbReference type="PIRNR" id="PIRNR001092"/>
    </source>
</evidence>
<comment type="catalytic activity">
    <reaction evidence="1">
        <text>a neolactoside IV(2)-alpha-Fuc-nLc4Cer(d18:1(4E)) + H2O = a neolactoside nLc4Cer(d18:1(4E)) + L-fucose</text>
        <dbReference type="Rhea" id="RHEA:48224"/>
        <dbReference type="ChEBI" id="CHEBI:2181"/>
        <dbReference type="ChEBI" id="CHEBI:15377"/>
        <dbReference type="ChEBI" id="CHEBI:17006"/>
        <dbReference type="ChEBI" id="CHEBI:28691"/>
    </reaction>
    <physiologicalReaction direction="left-to-right" evidence="1">
        <dbReference type="Rhea" id="RHEA:48225"/>
    </physiologicalReaction>
</comment>
<dbReference type="STRING" id="99883.ENSTNIP00000012090"/>
<comment type="catalytic activity">
    <reaction evidence="2">
        <text>a neolactoside IV(2)-alpha-Fuc-nLc4Cer(d18:0) + H2O = a neolactoside nLc4Cer(d18:0) + L-fucose</text>
        <dbReference type="Rhea" id="RHEA:49308"/>
        <dbReference type="ChEBI" id="CHEBI:2181"/>
        <dbReference type="ChEBI" id="CHEBI:15377"/>
        <dbReference type="ChEBI" id="CHEBI:91119"/>
        <dbReference type="ChEBI" id="CHEBI:91121"/>
    </reaction>
    <physiologicalReaction direction="left-to-right" evidence="2">
        <dbReference type="Rhea" id="RHEA:49309"/>
    </physiologicalReaction>
</comment>
<proteinExistence type="inferred from homology"/>
<dbReference type="GO" id="GO:0006629">
    <property type="term" value="P:lipid metabolic process"/>
    <property type="evidence" value="ECO:0007669"/>
    <property type="project" value="UniProtKB-KW"/>
</dbReference>
<evidence type="ECO:0000256" key="10">
    <source>
        <dbReference type="ARBA" id="ARBA00023180"/>
    </source>
</evidence>
<reference evidence="18" key="1">
    <citation type="journal article" date="2004" name="Nature">
        <title>Genome duplication in the teleost fish Tetraodon nigroviridis reveals the early vertebrate proto-karyotype.</title>
        <authorList>
            <person name="Jaillon O."/>
            <person name="Aury J.-M."/>
            <person name="Brunet F."/>
            <person name="Petit J.-L."/>
            <person name="Stange-Thomann N."/>
            <person name="Mauceli E."/>
            <person name="Bouneau L."/>
            <person name="Fischer C."/>
            <person name="Ozouf-Costaz C."/>
            <person name="Bernot A."/>
            <person name="Nicaud S."/>
            <person name="Jaffe D."/>
            <person name="Fisher S."/>
            <person name="Lutfalla G."/>
            <person name="Dossat C."/>
            <person name="Segurens B."/>
            <person name="Dasilva C."/>
            <person name="Salanoubat M."/>
            <person name="Levy M."/>
            <person name="Boudet N."/>
            <person name="Castellano S."/>
            <person name="Anthouard V."/>
            <person name="Jubin C."/>
            <person name="Castelli V."/>
            <person name="Katinka M."/>
            <person name="Vacherie B."/>
            <person name="Biemont C."/>
            <person name="Skalli Z."/>
            <person name="Cattolico L."/>
            <person name="Poulain J."/>
            <person name="De Berardinis V."/>
            <person name="Cruaud C."/>
            <person name="Duprat S."/>
            <person name="Brottier P."/>
            <person name="Coutanceau J.-P."/>
            <person name="Gouzy J."/>
            <person name="Parra G."/>
            <person name="Lardier G."/>
            <person name="Chapple C."/>
            <person name="McKernan K.J."/>
            <person name="McEwan P."/>
            <person name="Bosak S."/>
            <person name="Kellis M."/>
            <person name="Volff J.-N."/>
            <person name="Guigo R."/>
            <person name="Zody M.C."/>
            <person name="Mesirov J."/>
            <person name="Lindblad-Toh K."/>
            <person name="Birren B."/>
            <person name="Nusbaum C."/>
            <person name="Kahn D."/>
            <person name="Robinson-Rechavi M."/>
            <person name="Laudet V."/>
            <person name="Schachter V."/>
            <person name="Quetier F."/>
            <person name="Saurin W."/>
            <person name="Scarpelli C."/>
            <person name="Wincker P."/>
            <person name="Lander E.S."/>
            <person name="Weissenbach J."/>
            <person name="Roest Crollius H."/>
        </authorList>
    </citation>
    <scope>NUCLEOTIDE SEQUENCE [LARGE SCALE GENOMIC DNA]</scope>
</reference>
<dbReference type="Pfam" id="PF01120">
    <property type="entry name" value="Alpha_L_fucos"/>
    <property type="match status" value="1"/>
</dbReference>
<dbReference type="InterPro" id="IPR057739">
    <property type="entry name" value="Glyco_hydro_29_N"/>
</dbReference>
<dbReference type="PIRSF" id="PIRSF001092">
    <property type="entry name" value="Alpha-L-fucosidase"/>
    <property type="match status" value="1"/>
</dbReference>
<dbReference type="InParanoid" id="H3CV06"/>